<accession>A0A841I1X9</accession>
<keyword evidence="1" id="KW-0472">Membrane</keyword>
<keyword evidence="1" id="KW-0812">Transmembrane</keyword>
<dbReference type="Proteomes" id="UP000569951">
    <property type="component" value="Unassembled WGS sequence"/>
</dbReference>
<feature type="transmembrane region" description="Helical" evidence="1">
    <location>
        <begin position="41"/>
        <end position="64"/>
    </location>
</feature>
<dbReference type="RefSeq" id="WP_183987822.1">
    <property type="nucleotide sequence ID" value="NZ_JACHHG010000009.1"/>
</dbReference>
<keyword evidence="3" id="KW-1185">Reference proteome</keyword>
<gene>
    <name evidence="2" type="ORF">HNR42_002502</name>
</gene>
<feature type="transmembrane region" description="Helical" evidence="1">
    <location>
        <begin position="159"/>
        <end position="181"/>
    </location>
</feature>
<comment type="caution">
    <text evidence="2">The sequence shown here is derived from an EMBL/GenBank/DDBJ whole genome shotgun (WGS) entry which is preliminary data.</text>
</comment>
<dbReference type="Pfam" id="PF04854">
    <property type="entry name" value="DUF624"/>
    <property type="match status" value="1"/>
</dbReference>
<protein>
    <submittedName>
        <fullName evidence="2">Putative membrane protein YesL</fullName>
    </submittedName>
</protein>
<reference evidence="2 3" key="1">
    <citation type="submission" date="2020-08" db="EMBL/GenBank/DDBJ databases">
        <title>Genomic Encyclopedia of Type Strains, Phase IV (KMG-IV): sequencing the most valuable type-strain genomes for metagenomic binning, comparative biology and taxonomic classification.</title>
        <authorList>
            <person name="Goeker M."/>
        </authorList>
    </citation>
    <scope>NUCLEOTIDE SEQUENCE [LARGE SCALE GENOMIC DNA]</scope>
    <source>
        <strain evidence="2 3">DSM 21458</strain>
    </source>
</reference>
<feature type="transmembrane region" description="Helical" evidence="1">
    <location>
        <begin position="118"/>
        <end position="138"/>
    </location>
</feature>
<dbReference type="EMBL" id="JACHHG010000009">
    <property type="protein sequence ID" value="MBB6099066.1"/>
    <property type="molecule type" value="Genomic_DNA"/>
</dbReference>
<keyword evidence="1" id="KW-1133">Transmembrane helix</keyword>
<organism evidence="2 3">
    <name type="scientific">Deinobacterium chartae</name>
    <dbReference type="NCBI Taxonomy" id="521158"/>
    <lineage>
        <taxon>Bacteria</taxon>
        <taxon>Thermotogati</taxon>
        <taxon>Deinococcota</taxon>
        <taxon>Deinococci</taxon>
        <taxon>Deinococcales</taxon>
        <taxon>Deinococcaceae</taxon>
        <taxon>Deinobacterium</taxon>
    </lineage>
</organism>
<evidence type="ECO:0000313" key="2">
    <source>
        <dbReference type="EMBL" id="MBB6099066.1"/>
    </source>
</evidence>
<evidence type="ECO:0000256" key="1">
    <source>
        <dbReference type="SAM" id="Phobius"/>
    </source>
</evidence>
<dbReference type="InterPro" id="IPR006938">
    <property type="entry name" value="DUF624"/>
</dbReference>
<proteinExistence type="predicted"/>
<evidence type="ECO:0000313" key="3">
    <source>
        <dbReference type="Proteomes" id="UP000569951"/>
    </source>
</evidence>
<name>A0A841I1X9_9DEIO</name>
<sequence>MGVEGLSLRLPRAARRPLLAPWRDAAGWTFSHLTRVIGVNLLWLLASWPLLTLGPATLAAYAWLRRARLEPEVAEPYTRLRDDFCRLFWRGLGWALASATLLYVLYANALFWPRLLPPLAGAVVAVAALYLAVLYLAVQPYLLEALVTLPRAMAAPRAAIARLVARPLAAHLHLLFALPLALLVWRFPTLLALGAVGLLLVFWHALNLEEAAEDPRLIELL</sequence>
<feature type="transmembrane region" description="Helical" evidence="1">
    <location>
        <begin position="87"/>
        <end position="106"/>
    </location>
</feature>
<feature type="transmembrane region" description="Helical" evidence="1">
    <location>
        <begin position="187"/>
        <end position="206"/>
    </location>
</feature>
<dbReference type="AlphaFoldDB" id="A0A841I1X9"/>